<dbReference type="SMART" id="SM00347">
    <property type="entry name" value="HTH_MARR"/>
    <property type="match status" value="1"/>
</dbReference>
<organism evidence="2 3">
    <name type="scientific">Actinomycetospora chlora</name>
    <dbReference type="NCBI Taxonomy" id="663608"/>
    <lineage>
        <taxon>Bacteria</taxon>
        <taxon>Bacillati</taxon>
        <taxon>Actinomycetota</taxon>
        <taxon>Actinomycetes</taxon>
        <taxon>Pseudonocardiales</taxon>
        <taxon>Pseudonocardiaceae</taxon>
        <taxon>Actinomycetospora</taxon>
    </lineage>
</organism>
<evidence type="ECO:0000313" key="2">
    <source>
        <dbReference type="EMBL" id="GAA4814058.1"/>
    </source>
</evidence>
<evidence type="ECO:0000259" key="1">
    <source>
        <dbReference type="SMART" id="SM00347"/>
    </source>
</evidence>
<reference evidence="3" key="1">
    <citation type="journal article" date="2019" name="Int. J. Syst. Evol. Microbiol.">
        <title>The Global Catalogue of Microorganisms (GCM) 10K type strain sequencing project: providing services to taxonomists for standard genome sequencing and annotation.</title>
        <authorList>
            <consortium name="The Broad Institute Genomics Platform"/>
            <consortium name="The Broad Institute Genome Sequencing Center for Infectious Disease"/>
            <person name="Wu L."/>
            <person name="Ma J."/>
        </authorList>
    </citation>
    <scope>NUCLEOTIDE SEQUENCE [LARGE SCALE GENOMIC DNA]</scope>
    <source>
        <strain evidence="3">JCM 17979</strain>
    </source>
</reference>
<dbReference type="RefSeq" id="WP_345425181.1">
    <property type="nucleotide sequence ID" value="NZ_BAABHO010000093.1"/>
</dbReference>
<accession>A0ABP9CN00</accession>
<comment type="caution">
    <text evidence="2">The sequence shown here is derived from an EMBL/GenBank/DDBJ whole genome shotgun (WGS) entry which is preliminary data.</text>
</comment>
<dbReference type="Gene3D" id="1.10.10.10">
    <property type="entry name" value="Winged helix-like DNA-binding domain superfamily/Winged helix DNA-binding domain"/>
    <property type="match status" value="1"/>
</dbReference>
<dbReference type="Proteomes" id="UP001500928">
    <property type="component" value="Unassembled WGS sequence"/>
</dbReference>
<feature type="domain" description="HTH marR-type" evidence="1">
    <location>
        <begin position="23"/>
        <end position="123"/>
    </location>
</feature>
<dbReference type="InterPro" id="IPR039422">
    <property type="entry name" value="MarR/SlyA-like"/>
</dbReference>
<name>A0ABP9CN00_9PSEU</name>
<dbReference type="PANTHER" id="PTHR33164">
    <property type="entry name" value="TRANSCRIPTIONAL REGULATOR, MARR FAMILY"/>
    <property type="match status" value="1"/>
</dbReference>
<gene>
    <name evidence="2" type="ORF">GCM10023200_59710</name>
</gene>
<dbReference type="EMBL" id="BAABHO010000093">
    <property type="protein sequence ID" value="GAA4814058.1"/>
    <property type="molecule type" value="Genomic_DNA"/>
</dbReference>
<dbReference type="InterPro" id="IPR036388">
    <property type="entry name" value="WH-like_DNA-bd_sf"/>
</dbReference>
<sequence length="144" mass="15104">MTPEDVVAALAAWSVRLVQFNGLVADRMGVGATELQCLYELARHGPATPGVLAGRLNLTTGSASRVVERLHAAGHVRRVADPADRRRVLVEPEAASIARIGAAYDPLNARLAGLLTGADAAVLEQMGAFLAAAERATEEVIGQR</sequence>
<dbReference type="SUPFAM" id="SSF46785">
    <property type="entry name" value="Winged helix' DNA-binding domain"/>
    <property type="match status" value="1"/>
</dbReference>
<dbReference type="InterPro" id="IPR036390">
    <property type="entry name" value="WH_DNA-bd_sf"/>
</dbReference>
<dbReference type="InterPro" id="IPR000835">
    <property type="entry name" value="HTH_MarR-typ"/>
</dbReference>
<proteinExistence type="predicted"/>
<protein>
    <submittedName>
        <fullName evidence="2">MarR family transcriptional regulator</fullName>
    </submittedName>
</protein>
<dbReference type="PANTHER" id="PTHR33164:SF106">
    <property type="entry name" value="TRANSCRIPTIONAL REGULATORY PROTEIN"/>
    <property type="match status" value="1"/>
</dbReference>
<keyword evidence="3" id="KW-1185">Reference proteome</keyword>
<evidence type="ECO:0000313" key="3">
    <source>
        <dbReference type="Proteomes" id="UP001500928"/>
    </source>
</evidence>
<dbReference type="Pfam" id="PF12802">
    <property type="entry name" value="MarR_2"/>
    <property type="match status" value="1"/>
</dbReference>